<dbReference type="InterPro" id="IPR050301">
    <property type="entry name" value="NTE"/>
</dbReference>
<keyword evidence="6" id="KW-1133">Transmembrane helix</keyword>
<dbReference type="GO" id="GO:0006641">
    <property type="term" value="P:triglyceride metabolic process"/>
    <property type="evidence" value="ECO:0007669"/>
    <property type="project" value="UniProtKB-ARBA"/>
</dbReference>
<feature type="region of interest" description="Disordered" evidence="7">
    <location>
        <begin position="713"/>
        <end position="760"/>
    </location>
</feature>
<dbReference type="OrthoDB" id="15478at2759"/>
<feature type="domain" description="PNPLA" evidence="8">
    <location>
        <begin position="275"/>
        <end position="448"/>
    </location>
</feature>
<keyword evidence="4 6" id="KW-0443">Lipid metabolism</keyword>
<feature type="region of interest" description="Disordered" evidence="7">
    <location>
        <begin position="585"/>
        <end position="695"/>
    </location>
</feature>
<keyword evidence="2 6" id="KW-0378">Hydrolase</keyword>
<comment type="subcellular location">
    <subcellularLocation>
        <location evidence="6">Membrane</location>
        <topology evidence="6">Single-pass membrane protein</topology>
    </subcellularLocation>
</comment>
<dbReference type="Gene3D" id="3.40.1090.10">
    <property type="entry name" value="Cytosolic phospholipase A2 catalytic domain"/>
    <property type="match status" value="1"/>
</dbReference>
<dbReference type="AlphaFoldDB" id="A0A6A4IQW5"/>
<dbReference type="GO" id="GO:0016042">
    <property type="term" value="P:lipid catabolic process"/>
    <property type="evidence" value="ECO:0007669"/>
    <property type="project" value="UniProtKB-KW"/>
</dbReference>
<dbReference type="PROSITE" id="PS51635">
    <property type="entry name" value="PNPLA"/>
    <property type="match status" value="1"/>
</dbReference>
<dbReference type="GO" id="GO:0004806">
    <property type="term" value="F:triacylglycerol lipase activity"/>
    <property type="evidence" value="ECO:0007669"/>
    <property type="project" value="InterPro"/>
</dbReference>
<feature type="region of interest" description="Disordered" evidence="7">
    <location>
        <begin position="33"/>
        <end position="55"/>
    </location>
</feature>
<dbReference type="InterPro" id="IPR016035">
    <property type="entry name" value="Acyl_Trfase/lysoPLipase"/>
</dbReference>
<dbReference type="Proteomes" id="UP000799118">
    <property type="component" value="Unassembled WGS sequence"/>
</dbReference>
<keyword evidence="6" id="KW-0472">Membrane</keyword>
<evidence type="ECO:0000256" key="3">
    <source>
        <dbReference type="ARBA" id="ARBA00022963"/>
    </source>
</evidence>
<dbReference type="PANTHER" id="PTHR14226">
    <property type="entry name" value="NEUROPATHY TARGET ESTERASE/SWISS CHEESE D.MELANOGASTER"/>
    <property type="match status" value="1"/>
</dbReference>
<feature type="compositionally biased region" description="Polar residues" evidence="7">
    <location>
        <begin position="585"/>
        <end position="596"/>
    </location>
</feature>
<evidence type="ECO:0000256" key="4">
    <source>
        <dbReference type="ARBA" id="ARBA00023098"/>
    </source>
</evidence>
<evidence type="ECO:0000256" key="2">
    <source>
        <dbReference type="ARBA" id="ARBA00022801"/>
    </source>
</evidence>
<organism evidence="9 10">
    <name type="scientific">Gymnopus androsaceus JB14</name>
    <dbReference type="NCBI Taxonomy" id="1447944"/>
    <lineage>
        <taxon>Eukaryota</taxon>
        <taxon>Fungi</taxon>
        <taxon>Dikarya</taxon>
        <taxon>Basidiomycota</taxon>
        <taxon>Agaricomycotina</taxon>
        <taxon>Agaricomycetes</taxon>
        <taxon>Agaricomycetidae</taxon>
        <taxon>Agaricales</taxon>
        <taxon>Marasmiineae</taxon>
        <taxon>Omphalotaceae</taxon>
        <taxon>Gymnopus</taxon>
    </lineage>
</organism>
<dbReference type="Pfam" id="PF01734">
    <property type="entry name" value="Patatin"/>
    <property type="match status" value="1"/>
</dbReference>
<protein>
    <recommendedName>
        <fullName evidence="6">Patatin-like phospholipase domain-containing protein</fullName>
        <ecNumber evidence="6">3.1.1.-</ecNumber>
    </recommendedName>
</protein>
<sequence>MANTKRLAELLETDYVDELHMQAYAEALRNDEVPNPEVTSPLPPGSPAMSYHSGISNKRSSRISALSDFAPINVRVKRRKKKKGSSSGRKHDWTFLLLRWPLLFFIFLFIAVEFGLYVLIRQVVNTKEWIFSWRGQKGVLRKRLRGAQTYQEWKERASELDSYLHFDEWKKIDEDAFYDWKLVRKVKRSLRSLREKKDARGIRDVLETCIRANFAGVESPRLYSETYLGTKDLIESYYDEQEKALEFLRESPDITIEEKKRFFKSANTNYGISALCLSGGASFGYYHFGVVRAFLDAKKLLPRVITGTSAGGLIAALVCTRTEEELRILLVPDLANRITACEEPFKVWVKRLWKEGSRFDSILWARKCAWFTRGSMTFKEAYLRTGRVLNISVIPADRHSPTKLLNYLTAPDTVILDRFSDIPIQALNLYFNVTHPVVSQVNPHIHMFFFAPRGSAGKPVAHSRGKGWRGNFILSAVEQALKHELTKNFKVIRDLELLPQLLGQDWSSVFLQRFDGAVTWMRAGYGQERGFGIGYAFCQDPDPTELSRMISVGQIVTFPKLHMIENRARIERQIFLGRQSVRRTLQTSGRQASMESTALPARLSTTPPPTGTDQPLSVDTDAEAAYATGSRKFFRRRRQSSTGQLTPRPSDGGRLNSKNQNPSSELPLDPASTHDQRTEPLLNKMTNGDDLPSGYMSRLQKPFPIALQFKESEMDEDGWSSESSSDDDLAKVNDHHRHSIHSSLPPIEDGDELERDEWSG</sequence>
<evidence type="ECO:0000256" key="1">
    <source>
        <dbReference type="ARBA" id="ARBA00006104"/>
    </source>
</evidence>
<feature type="transmembrane region" description="Helical" evidence="6">
    <location>
        <begin position="269"/>
        <end position="288"/>
    </location>
</feature>
<dbReference type="CDD" id="cd07232">
    <property type="entry name" value="Pat_PLPL"/>
    <property type="match status" value="1"/>
</dbReference>
<comment type="function">
    <text evidence="6">Lipid hydrolase.</text>
</comment>
<dbReference type="EMBL" id="ML769385">
    <property type="protein sequence ID" value="KAE9410555.1"/>
    <property type="molecule type" value="Genomic_DNA"/>
</dbReference>
<reference evidence="9" key="1">
    <citation type="journal article" date="2019" name="Environ. Microbiol.">
        <title>Fungal ecological strategies reflected in gene transcription - a case study of two litter decomposers.</title>
        <authorList>
            <person name="Barbi F."/>
            <person name="Kohler A."/>
            <person name="Barry K."/>
            <person name="Baskaran P."/>
            <person name="Daum C."/>
            <person name="Fauchery L."/>
            <person name="Ihrmark K."/>
            <person name="Kuo A."/>
            <person name="LaButti K."/>
            <person name="Lipzen A."/>
            <person name="Morin E."/>
            <person name="Grigoriev I.V."/>
            <person name="Henrissat B."/>
            <person name="Lindahl B."/>
            <person name="Martin F."/>
        </authorList>
    </citation>
    <scope>NUCLEOTIDE SEQUENCE</scope>
    <source>
        <strain evidence="9">JB14</strain>
    </source>
</reference>
<proteinExistence type="inferred from homology"/>
<dbReference type="InterPro" id="IPR002641">
    <property type="entry name" value="PNPLA_dom"/>
</dbReference>
<evidence type="ECO:0000256" key="5">
    <source>
        <dbReference type="PROSITE-ProRule" id="PRU01161"/>
    </source>
</evidence>
<feature type="compositionally biased region" description="Acidic residues" evidence="7">
    <location>
        <begin position="713"/>
        <end position="727"/>
    </location>
</feature>
<dbReference type="SUPFAM" id="SSF52151">
    <property type="entry name" value="FabD/lysophospholipase-like"/>
    <property type="match status" value="1"/>
</dbReference>
<gene>
    <name evidence="9" type="ORF">BT96DRAFT_1012075</name>
</gene>
<dbReference type="EC" id="3.1.1.-" evidence="6"/>
<dbReference type="GO" id="GO:0016020">
    <property type="term" value="C:membrane"/>
    <property type="evidence" value="ECO:0007669"/>
    <property type="project" value="UniProtKB-SubCell"/>
</dbReference>
<keyword evidence="3 6" id="KW-0442">Lipid degradation</keyword>
<feature type="transmembrane region" description="Helical" evidence="6">
    <location>
        <begin position="100"/>
        <end position="120"/>
    </location>
</feature>
<comment type="similarity">
    <text evidence="1 6">Belongs to the PLPL family.</text>
</comment>
<dbReference type="PANTHER" id="PTHR14226:SF66">
    <property type="entry name" value="TRIACYLGLYCEROL LIPASE PTL2"/>
    <property type="match status" value="1"/>
</dbReference>
<feature type="compositionally biased region" description="Acidic residues" evidence="7">
    <location>
        <begin position="748"/>
        <end position="760"/>
    </location>
</feature>
<accession>A0A6A4IQW5</accession>
<comment type="caution">
    <text evidence="5 6">Lacks conserved residue(s) required for the propagation of feature annotation.</text>
</comment>
<evidence type="ECO:0000256" key="7">
    <source>
        <dbReference type="SAM" id="MobiDB-lite"/>
    </source>
</evidence>
<keyword evidence="10" id="KW-1185">Reference proteome</keyword>
<keyword evidence="6" id="KW-0812">Transmembrane</keyword>
<evidence type="ECO:0000256" key="6">
    <source>
        <dbReference type="RuleBase" id="RU362055"/>
    </source>
</evidence>
<dbReference type="Pfam" id="PF11815">
    <property type="entry name" value="DUF3336"/>
    <property type="match status" value="1"/>
</dbReference>
<evidence type="ECO:0000313" key="9">
    <source>
        <dbReference type="EMBL" id="KAE9410555.1"/>
    </source>
</evidence>
<dbReference type="InterPro" id="IPR021771">
    <property type="entry name" value="Triacylglycerol_lipase_N"/>
</dbReference>
<evidence type="ECO:0000259" key="8">
    <source>
        <dbReference type="PROSITE" id="PS51635"/>
    </source>
</evidence>
<name>A0A6A4IQW5_9AGAR</name>
<feature type="short sequence motif" description="GXSXG" evidence="5">
    <location>
        <begin position="307"/>
        <end position="311"/>
    </location>
</feature>
<evidence type="ECO:0000313" key="10">
    <source>
        <dbReference type="Proteomes" id="UP000799118"/>
    </source>
</evidence>